<reference evidence="1 2" key="1">
    <citation type="submission" date="2018-01" db="EMBL/GenBank/DDBJ databases">
        <authorList>
            <person name="Paulsen S."/>
            <person name="Gram L.K."/>
        </authorList>
    </citation>
    <scope>NUCLEOTIDE SEQUENCE [LARGE SCALE GENOMIC DNA]</scope>
    <source>
        <strain evidence="1 2">S3790</strain>
    </source>
</reference>
<dbReference type="EMBL" id="PNBX01000001">
    <property type="protein sequence ID" value="TMO70697.1"/>
    <property type="molecule type" value="Genomic_DNA"/>
</dbReference>
<comment type="caution">
    <text evidence="1">The sequence shown here is derived from an EMBL/GenBank/DDBJ whole genome shotgun (WGS) entry which is preliminary data.</text>
</comment>
<name>A0A5S3VFE1_9GAMM</name>
<evidence type="ECO:0000313" key="1">
    <source>
        <dbReference type="EMBL" id="TMO70697.1"/>
    </source>
</evidence>
<protein>
    <submittedName>
        <fullName evidence="1">Uncharacterized protein</fullName>
    </submittedName>
</protein>
<accession>A0A5S3VFE1</accession>
<organism evidence="1 2">
    <name type="scientific">Pseudoalteromonas aurantia</name>
    <dbReference type="NCBI Taxonomy" id="43654"/>
    <lineage>
        <taxon>Bacteria</taxon>
        <taxon>Pseudomonadati</taxon>
        <taxon>Pseudomonadota</taxon>
        <taxon>Gammaproteobacteria</taxon>
        <taxon>Alteromonadales</taxon>
        <taxon>Pseudoalteromonadaceae</taxon>
        <taxon>Pseudoalteromonas</taxon>
    </lineage>
</organism>
<dbReference type="AlphaFoldDB" id="A0A5S3VFE1"/>
<gene>
    <name evidence="1" type="ORF">CWC19_00170</name>
</gene>
<reference evidence="2" key="2">
    <citation type="submission" date="2019-06" db="EMBL/GenBank/DDBJ databases">
        <title>Co-occurence of chitin degradation, pigmentation and bioactivity in marine Pseudoalteromonas.</title>
        <authorList>
            <person name="Sonnenschein E.C."/>
            <person name="Bech P.K."/>
        </authorList>
    </citation>
    <scope>NUCLEOTIDE SEQUENCE [LARGE SCALE GENOMIC DNA]</scope>
    <source>
        <strain evidence="2">S3790</strain>
    </source>
</reference>
<proteinExistence type="predicted"/>
<sequence length="929" mass="105052">MSNDNTPSPQIEQEHSGTGHNVAGDLTIYNIDNVDLSTELAIASLIGCWNEKNSNDISIVEALIDESYSSWVKKVRVIEGLDNSPLVHNRGIWKFKDRLNTFKTVSSRLFDPHIKNFKTTVTEVLSTIDTQYELKPENRFAASIYGKGFPHSTVIREGLSEGLAIIATAQNDLSNCSKGIGQFVASEVVSSVLSCTDWKLWASTQDVQIMLAEAAPDSFIDAAENAVSSTDKPFDSLFAQEGDGGITGRNYLTGLLWALEGLAWSPELLSRSLVLLGEMDNHDPGGNWANRPSNSIANILLPWLPHTTANIDLRFAAFNALKREFPDTAWKVILQLLPDNMRTTFGTHTPTYRKFIPDDFQKDPSDEEYNKQIVHYCQSAVQLAKQDSIRIAELVDNLANLTKTAFDSAIDLLDSFASSNTDDEEKLSVWEHCLEIRNKHKKFSDAQWAMPQDQVDKLSVVIRSLKPTDHRLFNRRLFGQRSYDLFEDNGNWREQEEKLAQMRNEAVTSIFNDYEISGLLEFAETIYRPDLAGNATSASGINIPNELMKSLMTNDNSSFKQFVSGYVWSKNHLEGTPWVRDVITNWEHDELIQLFLLLPFNMETWALLEATLAGNETAYWESAYSNAYHCDSTDDSYYAVDKLLENNRPLAAIDCLSRVLNSDKSVDEARAITALLMAINTSESSKSIDVYHLSEIVKFLQKSDNVSSDDLVKIEWAYLPLINRKSNDDIYPQQLENKLASEPEFFCEMIQLAFRSSNQEEIPELNESQKNIANNAYDLLDSWNTIPGSVTKGNFEKDTFYDWFNKVKVSCEETGHLGVSYQIIGKALFASPSEPDVCWIHSDLAELLNRRELDDVRVGFRNAIYNSRGAHYVDPEGKPEIALADDYKNKANQIELLGFQRFARMLREVAESYQSEAESIIERHSKRQD</sequence>
<dbReference type="Proteomes" id="UP000307217">
    <property type="component" value="Unassembled WGS sequence"/>
</dbReference>
<dbReference type="OrthoDB" id="9796370at2"/>
<dbReference type="RefSeq" id="WP_138589433.1">
    <property type="nucleotide sequence ID" value="NZ_PNBX01000001.1"/>
</dbReference>
<evidence type="ECO:0000313" key="2">
    <source>
        <dbReference type="Proteomes" id="UP000307217"/>
    </source>
</evidence>